<dbReference type="PANTHER" id="PTHR43566">
    <property type="entry name" value="CONSERVED PROTEIN"/>
    <property type="match status" value="1"/>
</dbReference>
<dbReference type="InterPro" id="IPR036390">
    <property type="entry name" value="WH_DNA-bd_sf"/>
</dbReference>
<dbReference type="InterPro" id="IPR025420">
    <property type="entry name" value="DUF4143"/>
</dbReference>
<evidence type="ECO:0000313" key="4">
    <source>
        <dbReference type="Proteomes" id="UP000231472"/>
    </source>
</evidence>
<dbReference type="GO" id="GO:0003677">
    <property type="term" value="F:DNA binding"/>
    <property type="evidence" value="ECO:0007669"/>
    <property type="project" value="UniProtKB-KW"/>
</dbReference>
<dbReference type="Pfam" id="PF13173">
    <property type="entry name" value="AAA_14"/>
    <property type="match status" value="1"/>
</dbReference>
<dbReference type="Gene3D" id="3.40.50.300">
    <property type="entry name" value="P-loop containing nucleotide triphosphate hydrolases"/>
    <property type="match status" value="1"/>
</dbReference>
<dbReference type="InterPro" id="IPR003593">
    <property type="entry name" value="AAA+_ATPase"/>
</dbReference>
<reference evidence="4" key="1">
    <citation type="submission" date="2017-09" db="EMBL/GenBank/DDBJ databases">
        <title>Depth-based differentiation of microbial function through sediment-hosted aquifers and enrichment of novel symbionts in the deep terrestrial subsurface.</title>
        <authorList>
            <person name="Probst A.J."/>
            <person name="Ladd B."/>
            <person name="Jarett J.K."/>
            <person name="Geller-Mcgrath D.E."/>
            <person name="Sieber C.M.K."/>
            <person name="Emerson J.B."/>
            <person name="Anantharaman K."/>
            <person name="Thomas B.C."/>
            <person name="Malmstrom R."/>
            <person name="Stieglmeier M."/>
            <person name="Klingl A."/>
            <person name="Woyke T."/>
            <person name="Ryan C.M."/>
            <person name="Banfield J.F."/>
        </authorList>
    </citation>
    <scope>NUCLEOTIDE SEQUENCE [LARGE SCALE GENOMIC DNA]</scope>
</reference>
<dbReference type="Proteomes" id="UP000231472">
    <property type="component" value="Unassembled WGS sequence"/>
</dbReference>
<protein>
    <submittedName>
        <fullName evidence="3">AAA family ATPase</fullName>
    </submittedName>
</protein>
<dbReference type="SMART" id="SM00382">
    <property type="entry name" value="AAA"/>
    <property type="match status" value="1"/>
</dbReference>
<evidence type="ECO:0000313" key="3">
    <source>
        <dbReference type="EMBL" id="PIS40374.1"/>
    </source>
</evidence>
<keyword evidence="1" id="KW-0238">DNA-binding</keyword>
<feature type="domain" description="AAA+ ATPase" evidence="2">
    <location>
        <begin position="20"/>
        <end position="142"/>
    </location>
</feature>
<sequence length="379" mass="43922">MDKLYIPQKHLENLRNLIKPNKVVVIYGPRRCGKTTLLKKFLEQVNEKYLLVQGEDIFVQEYLSSQSIAKLKNFIGDHKLLAVDEAQKIPNIGLNLKLIVDNIGGVKIIATGSASFDLYQKIGEPLTGRKITLRLFPLSQMELSQIEKLHETKANLETRLIFGSYPEAILAEDDQKRILYLKELVSSYLYKDILEVNGLKHSDRLVKILQLLAFQIGSEVSFTEIAGQVGLNKKTVERYLDLLEKVFVIFKIKGFSRNLRKEISKTAKYYFYDLGVRNALINNFNSINLRNDIGALWEDYIISERIKKQEYLKIQANNYFWRTYDKKEIDFIEEKEGKLYAFKIKWKKGQITPPADWLSAYPSSEFLVVSPDNYLEFIG</sequence>
<dbReference type="EMBL" id="PEYC01000002">
    <property type="protein sequence ID" value="PIS40374.1"/>
    <property type="molecule type" value="Genomic_DNA"/>
</dbReference>
<gene>
    <name evidence="3" type="ORF">COT32_00105</name>
</gene>
<evidence type="ECO:0000256" key="1">
    <source>
        <dbReference type="ARBA" id="ARBA00023125"/>
    </source>
</evidence>
<dbReference type="SUPFAM" id="SSF46785">
    <property type="entry name" value="Winged helix' DNA-binding domain"/>
    <property type="match status" value="1"/>
</dbReference>
<dbReference type="InterPro" id="IPR041682">
    <property type="entry name" value="AAA_14"/>
</dbReference>
<proteinExistence type="predicted"/>
<dbReference type="PANTHER" id="PTHR43566:SF1">
    <property type="entry name" value="AAA+ ATPASE DOMAIN-CONTAINING PROTEIN"/>
    <property type="match status" value="1"/>
</dbReference>
<dbReference type="Pfam" id="PF13635">
    <property type="entry name" value="DUF4143"/>
    <property type="match status" value="1"/>
</dbReference>
<dbReference type="AlphaFoldDB" id="A0A2H0YPE9"/>
<dbReference type="SUPFAM" id="SSF52540">
    <property type="entry name" value="P-loop containing nucleoside triphosphate hydrolases"/>
    <property type="match status" value="1"/>
</dbReference>
<evidence type="ECO:0000259" key="2">
    <source>
        <dbReference type="SMART" id="SM00382"/>
    </source>
</evidence>
<accession>A0A2H0YPE9</accession>
<organism evidence="3 4">
    <name type="scientific">Candidatus Nealsonbacteria bacterium CG08_land_8_20_14_0_20_36_22</name>
    <dbReference type="NCBI Taxonomy" id="1974704"/>
    <lineage>
        <taxon>Bacteria</taxon>
        <taxon>Candidatus Nealsoniibacteriota</taxon>
    </lineage>
</organism>
<name>A0A2H0YPE9_9BACT</name>
<dbReference type="InterPro" id="IPR027417">
    <property type="entry name" value="P-loop_NTPase"/>
</dbReference>
<comment type="caution">
    <text evidence="3">The sequence shown here is derived from an EMBL/GenBank/DDBJ whole genome shotgun (WGS) entry which is preliminary data.</text>
</comment>